<evidence type="ECO:0000313" key="2">
    <source>
        <dbReference type="Proteomes" id="UP000319212"/>
    </source>
</evidence>
<dbReference type="EMBL" id="RCZI01000001">
    <property type="protein sequence ID" value="TPG30182.1"/>
    <property type="molecule type" value="Genomic_DNA"/>
</dbReference>
<proteinExistence type="predicted"/>
<dbReference type="OrthoDB" id="8844084at2"/>
<accession>A0A502E0E5</accession>
<evidence type="ECO:0000313" key="1">
    <source>
        <dbReference type="EMBL" id="TPG30182.1"/>
    </source>
</evidence>
<dbReference type="RefSeq" id="WP_140838063.1">
    <property type="nucleotide sequence ID" value="NZ_RCZI01000001.1"/>
</dbReference>
<dbReference type="Proteomes" id="UP000319212">
    <property type="component" value="Unassembled WGS sequence"/>
</dbReference>
<protein>
    <submittedName>
        <fullName evidence="1">Uncharacterized protein</fullName>
    </submittedName>
</protein>
<comment type="caution">
    <text evidence="1">The sequence shown here is derived from an EMBL/GenBank/DDBJ whole genome shotgun (WGS) entry which is preliminary data.</text>
</comment>
<sequence>MSNPRHVVMQVVKRSGGATHHVGFFIDDHFVERLRQLRSLVPPLTALNKQRDLVIDKVRVRMPNAVWRSGSMVEDQIEGSCIVIANEGLFSCGGKDRRTKEKLVTYAFPIARLSELHAERQAGETLYIRDGVFTNDEPADSPAGRWVASLHELEEMRVPDAPSDFDTLQGVPLRAEQGAHVPPSLHLN</sequence>
<gene>
    <name evidence="1" type="ORF">EAH82_01375</name>
</gene>
<dbReference type="AlphaFoldDB" id="A0A502E0E5"/>
<organism evidence="1 2">
    <name type="scientific">Variovorax guangxiensis</name>
    <dbReference type="NCBI Taxonomy" id="1775474"/>
    <lineage>
        <taxon>Bacteria</taxon>
        <taxon>Pseudomonadati</taxon>
        <taxon>Pseudomonadota</taxon>
        <taxon>Betaproteobacteria</taxon>
        <taxon>Burkholderiales</taxon>
        <taxon>Comamonadaceae</taxon>
        <taxon>Variovorax</taxon>
    </lineage>
</organism>
<name>A0A502E0E5_9BURK</name>
<reference evidence="1 2" key="1">
    <citation type="journal article" date="2019" name="Environ. Microbiol.">
        <title>Species interactions and distinct microbial communities in high Arctic permafrost affected cryosols are associated with the CH4 and CO2 gas fluxes.</title>
        <authorList>
            <person name="Altshuler I."/>
            <person name="Hamel J."/>
            <person name="Turney S."/>
            <person name="Magnuson E."/>
            <person name="Levesque R."/>
            <person name="Greer C."/>
            <person name="Whyte L.G."/>
        </authorList>
    </citation>
    <scope>NUCLEOTIDE SEQUENCE [LARGE SCALE GENOMIC DNA]</scope>
    <source>
        <strain evidence="1 2">S06.C</strain>
    </source>
</reference>